<organism evidence="7 9">
    <name type="scientific">Candidatus Chlorohelix allophototropha</name>
    <dbReference type="NCBI Taxonomy" id="3003348"/>
    <lineage>
        <taxon>Bacteria</taxon>
        <taxon>Bacillati</taxon>
        <taxon>Chloroflexota</taxon>
        <taxon>Chloroflexia</taxon>
        <taxon>Candidatus Chloroheliales</taxon>
        <taxon>Candidatus Chloroheliaceae</taxon>
        <taxon>Candidatus Chlorohelix</taxon>
    </lineage>
</organism>
<protein>
    <recommendedName>
        <fullName evidence="2">superoxide dismutase</fullName>
        <ecNumber evidence="2">1.15.1.1</ecNumber>
    </recommendedName>
</protein>
<dbReference type="EMBL" id="JACATZ010000003">
    <property type="protein sequence ID" value="NWJ48323.1"/>
    <property type="molecule type" value="Genomic_DNA"/>
</dbReference>
<feature type="binding site" evidence="5">
    <location>
        <position position="163"/>
    </location>
    <ligand>
        <name>Mn(2+)</name>
        <dbReference type="ChEBI" id="CHEBI:29035"/>
    </ligand>
</feature>
<keyword evidence="10" id="KW-1185">Reference proteome</keyword>
<feature type="binding site" evidence="5">
    <location>
        <position position="79"/>
    </location>
    <ligand>
        <name>Mn(2+)</name>
        <dbReference type="ChEBI" id="CHEBI:29035"/>
    </ligand>
</feature>
<dbReference type="PIRSF" id="PIRSF000349">
    <property type="entry name" value="SODismutase"/>
    <property type="match status" value="1"/>
</dbReference>
<dbReference type="EC" id="1.15.1.1" evidence="2"/>
<dbReference type="Pfam" id="PF02777">
    <property type="entry name" value="Sod_Fe_C"/>
    <property type="match status" value="1"/>
</dbReference>
<evidence type="ECO:0000313" key="8">
    <source>
        <dbReference type="EMBL" id="WJW68257.1"/>
    </source>
</evidence>
<dbReference type="EMBL" id="CP128400">
    <property type="protein sequence ID" value="WJW68257.1"/>
    <property type="molecule type" value="Genomic_DNA"/>
</dbReference>
<feature type="binding site" evidence="5">
    <location>
        <position position="30"/>
    </location>
    <ligand>
        <name>Mn(2+)</name>
        <dbReference type="ChEBI" id="CHEBI:29035"/>
    </ligand>
</feature>
<reference evidence="7 9" key="1">
    <citation type="submission" date="2020-06" db="EMBL/GenBank/DDBJ databases">
        <title>Anoxygenic phototrophic Chloroflexota member uses a Type I reaction center.</title>
        <authorList>
            <person name="Tsuji J.M."/>
            <person name="Shaw N.A."/>
            <person name="Nagashima S."/>
            <person name="Venkiteswaran J."/>
            <person name="Schiff S.L."/>
            <person name="Hanada S."/>
            <person name="Tank M."/>
            <person name="Neufeld J.D."/>
        </authorList>
    </citation>
    <scope>NUCLEOTIDE SEQUENCE [LARGE SCALE GENOMIC DNA]</scope>
    <source>
        <strain evidence="7">L227-S17</strain>
    </source>
</reference>
<dbReference type="InterPro" id="IPR036314">
    <property type="entry name" value="SOD_C_sf"/>
</dbReference>
<keyword evidence="3 5" id="KW-0479">Metal-binding</keyword>
<dbReference type="PANTHER" id="PTHR11404:SF6">
    <property type="entry name" value="SUPEROXIDE DISMUTASE [MN], MITOCHONDRIAL"/>
    <property type="match status" value="1"/>
</dbReference>
<dbReference type="Gene3D" id="1.10.287.990">
    <property type="entry name" value="Fe,Mn superoxide dismutase (SOD) domain"/>
    <property type="match status" value="1"/>
</dbReference>
<dbReference type="Proteomes" id="UP000521676">
    <property type="component" value="Unassembled WGS sequence"/>
</dbReference>
<reference evidence="8" key="2">
    <citation type="journal article" date="2024" name="Nature">
        <title>Anoxygenic phototroph of the Chloroflexota uses a type I reaction centre.</title>
        <authorList>
            <person name="Tsuji J.M."/>
            <person name="Shaw N.A."/>
            <person name="Nagashima S."/>
            <person name="Venkiteswaran J.J."/>
            <person name="Schiff S.L."/>
            <person name="Watanabe T."/>
            <person name="Fukui M."/>
            <person name="Hanada S."/>
            <person name="Tank M."/>
            <person name="Neufeld J.D."/>
        </authorList>
    </citation>
    <scope>NUCLEOTIDE SEQUENCE</scope>
    <source>
        <strain evidence="8">L227-S17</strain>
    </source>
</reference>
<dbReference type="InterPro" id="IPR001189">
    <property type="entry name" value="Mn/Fe_SOD"/>
</dbReference>
<evidence type="ECO:0000256" key="4">
    <source>
        <dbReference type="ARBA" id="ARBA00023002"/>
    </source>
</evidence>
<evidence type="ECO:0000256" key="5">
    <source>
        <dbReference type="PIRSR" id="PIRSR000349-1"/>
    </source>
</evidence>
<feature type="domain" description="Manganese/iron superoxide dismutase C-terminal" evidence="6">
    <location>
        <begin position="96"/>
        <end position="196"/>
    </location>
</feature>
<evidence type="ECO:0000313" key="9">
    <source>
        <dbReference type="Proteomes" id="UP000521676"/>
    </source>
</evidence>
<dbReference type="SUPFAM" id="SSF46609">
    <property type="entry name" value="Fe,Mn superoxide dismutase (SOD), N-terminal domain"/>
    <property type="match status" value="1"/>
</dbReference>
<evidence type="ECO:0000259" key="6">
    <source>
        <dbReference type="Pfam" id="PF02777"/>
    </source>
</evidence>
<accession>A0A8T7M8J7</accession>
<keyword evidence="4" id="KW-0560">Oxidoreductase</keyword>
<dbReference type="AlphaFoldDB" id="A0A8T7M8J7"/>
<evidence type="ECO:0000313" key="7">
    <source>
        <dbReference type="EMBL" id="NWJ48323.1"/>
    </source>
</evidence>
<comment type="similarity">
    <text evidence="1">Belongs to the iron/manganese superoxide dismutase family.</text>
</comment>
<dbReference type="RefSeq" id="WP_341470161.1">
    <property type="nucleotide sequence ID" value="NZ_CP128400.1"/>
</dbReference>
<dbReference type="Proteomes" id="UP001431572">
    <property type="component" value="Chromosome 2"/>
</dbReference>
<dbReference type="InterPro" id="IPR019832">
    <property type="entry name" value="Mn/Fe_SOD_C"/>
</dbReference>
<dbReference type="InterPro" id="IPR036324">
    <property type="entry name" value="Mn/Fe_SOD_N_sf"/>
</dbReference>
<dbReference type="Gene3D" id="3.55.40.20">
    <property type="entry name" value="Iron/manganese superoxide dismutase, C-terminal domain"/>
    <property type="match status" value="1"/>
</dbReference>
<evidence type="ECO:0000256" key="2">
    <source>
        <dbReference type="ARBA" id="ARBA00012682"/>
    </source>
</evidence>
<evidence type="ECO:0000313" key="10">
    <source>
        <dbReference type="Proteomes" id="UP001431572"/>
    </source>
</evidence>
<evidence type="ECO:0000256" key="3">
    <source>
        <dbReference type="ARBA" id="ARBA00022723"/>
    </source>
</evidence>
<name>A0A8T7M8J7_9CHLR</name>
<dbReference type="GO" id="GO:0004784">
    <property type="term" value="F:superoxide dismutase activity"/>
    <property type="evidence" value="ECO:0007669"/>
    <property type="project" value="UniProtKB-EC"/>
</dbReference>
<dbReference type="GO" id="GO:0046872">
    <property type="term" value="F:metal ion binding"/>
    <property type="evidence" value="ECO:0007669"/>
    <property type="project" value="UniProtKB-KW"/>
</dbReference>
<evidence type="ECO:0000256" key="1">
    <source>
        <dbReference type="ARBA" id="ARBA00008714"/>
    </source>
</evidence>
<feature type="binding site" evidence="5">
    <location>
        <position position="167"/>
    </location>
    <ligand>
        <name>Mn(2+)</name>
        <dbReference type="ChEBI" id="CHEBI:29035"/>
    </ligand>
</feature>
<sequence>MAILTAQAYAAKDFNLAGLNGISDKTLEIHFALYKGYVTNTNTLNEQIADLINNGKIGTPTYAELKRRLGFEYNGMVLHEYYFGNLKNGGSDAPKSGKLIDAISAGYGDYETWKNDFVKVGAMRGVGWAVAYQDPSSGRISNHWITLHEDGNPAGYKPILVMDVWEHAFLLDYKPAERPKYIEAFFTNIDWSAVEGRLL</sequence>
<proteinExistence type="inferred from homology"/>
<dbReference type="SUPFAM" id="SSF54719">
    <property type="entry name" value="Fe,Mn superoxide dismutase (SOD), C-terminal domain"/>
    <property type="match status" value="1"/>
</dbReference>
<dbReference type="InterPro" id="IPR050265">
    <property type="entry name" value="Fe/Mn_Superoxide_Dismutase"/>
</dbReference>
<dbReference type="PANTHER" id="PTHR11404">
    <property type="entry name" value="SUPEROXIDE DISMUTASE 2"/>
    <property type="match status" value="1"/>
</dbReference>
<gene>
    <name evidence="7" type="ORF">HXX08_20905</name>
    <name evidence="8" type="ORF">OZ401_003864</name>
</gene>